<organism evidence="1 2">
    <name type="scientific">Mycolicibacterium elephantis DSM 44368</name>
    <dbReference type="NCBI Taxonomy" id="1335622"/>
    <lineage>
        <taxon>Bacteria</taxon>
        <taxon>Bacillati</taxon>
        <taxon>Actinomycetota</taxon>
        <taxon>Actinomycetes</taxon>
        <taxon>Mycobacteriales</taxon>
        <taxon>Mycobacteriaceae</taxon>
        <taxon>Mycolicibacterium</taxon>
    </lineage>
</organism>
<dbReference type="EMBL" id="ATDN01000012">
    <property type="protein sequence ID" value="RWA20866.1"/>
    <property type="molecule type" value="Genomic_DNA"/>
</dbReference>
<evidence type="ECO:0000313" key="1">
    <source>
        <dbReference type="EMBL" id="RWA20866.1"/>
    </source>
</evidence>
<evidence type="ECO:0000313" key="2">
    <source>
        <dbReference type="Proteomes" id="UP000287177"/>
    </source>
</evidence>
<sequence length="114" mass="12266">MTTNASDGWYLAECYWPRIVPGPGTLDETLTQFDAAAASARADVRLLLALCARTDEVLYSLFWAPSLEAVRQVCEQAGLPADRISVGVEALINADAANSLLRVHGSPPRGDRHA</sequence>
<protein>
    <submittedName>
        <fullName evidence="1">Uncharacterized protein</fullName>
    </submittedName>
</protein>
<dbReference type="AlphaFoldDB" id="A0A439DV08"/>
<comment type="caution">
    <text evidence="1">The sequence shown here is derived from an EMBL/GenBank/DDBJ whole genome shotgun (WGS) entry which is preliminary data.</text>
</comment>
<dbReference type="Proteomes" id="UP000287177">
    <property type="component" value="Unassembled WGS sequence"/>
</dbReference>
<name>A0A439DV08_9MYCO</name>
<gene>
    <name evidence="1" type="ORF">MELE44368_02635</name>
</gene>
<keyword evidence="2" id="KW-1185">Reference proteome</keyword>
<reference evidence="1 2" key="1">
    <citation type="submission" date="2013-06" db="EMBL/GenBank/DDBJ databases">
        <title>The draft sequence of the Mycobacterium elephantis genome.</title>
        <authorList>
            <person name="Pettersson F.B."/>
            <person name="Das S."/>
            <person name="Dasgupta S."/>
            <person name="Bhattacharya A."/>
            <person name="Kirsebom L.A."/>
        </authorList>
    </citation>
    <scope>NUCLEOTIDE SEQUENCE [LARGE SCALE GENOMIC DNA]</scope>
    <source>
        <strain evidence="1 2">DSM 44368</strain>
    </source>
</reference>
<accession>A0A439DV08</accession>
<proteinExistence type="predicted"/>